<evidence type="ECO:0000256" key="3">
    <source>
        <dbReference type="ARBA" id="ARBA00022475"/>
    </source>
</evidence>
<dbReference type="OrthoDB" id="9794165at2"/>
<dbReference type="AlphaFoldDB" id="A0A5Q2QDQ3"/>
<dbReference type="Proteomes" id="UP000388235">
    <property type="component" value="Chromosome"/>
</dbReference>
<keyword evidence="2" id="KW-0813">Transport</keyword>
<gene>
    <name evidence="10" type="ORF">GH975_03235</name>
</gene>
<dbReference type="Pfam" id="PF04143">
    <property type="entry name" value="Sulf_transp"/>
    <property type="match status" value="1"/>
</dbReference>
<keyword evidence="11" id="KW-1185">Reference proteome</keyword>
<feature type="transmembrane region" description="Helical" evidence="9">
    <location>
        <begin position="33"/>
        <end position="53"/>
    </location>
</feature>
<evidence type="ECO:0000256" key="5">
    <source>
        <dbReference type="ARBA" id="ARBA00022692"/>
    </source>
</evidence>
<evidence type="ECO:0000256" key="7">
    <source>
        <dbReference type="ARBA" id="ARBA00023136"/>
    </source>
</evidence>
<sequence length="330" mass="33894">MLIGIGLGFVLERFGFGFAGPWRRWIRERNPQGVIAQCWAIALTAVIIQPLIASQDSLVGAIGPISLSMGLAAAVFGLAMQLLLGCGSGTLVNAGSGNLVALVALPAFCVGSFAGSLWVPAAVAAIPHIAVDLTTEFGVAGSLATTLSCLAVIAVLAHWKGSTSGLNRRLMLAATLVAVLAIAHVLVAGQPWGVVYGLGLWVAKIAVPLGWDPTGSAFWSASVNATSLSNSVLNDVTSLTSIGLMAGAALASWQSVKGQPLLPSIRWQLYGVVLLAGLVLGISSRLAFGCNVGALFSGIASGSLHGWVWMVCGFGGSLIGVRLRDRLWSL</sequence>
<evidence type="ECO:0000256" key="8">
    <source>
        <dbReference type="ARBA" id="ARBA00035655"/>
    </source>
</evidence>
<keyword evidence="6 9" id="KW-1133">Transmembrane helix</keyword>
<feature type="transmembrane region" description="Helical" evidence="9">
    <location>
        <begin position="139"/>
        <end position="159"/>
    </location>
</feature>
<dbReference type="EMBL" id="CP045871">
    <property type="protein sequence ID" value="QGG81264.1"/>
    <property type="molecule type" value="Genomic_DNA"/>
</dbReference>
<dbReference type="InterPro" id="IPR007272">
    <property type="entry name" value="Sulf_transp_TsuA/YedE"/>
</dbReference>
<dbReference type="KEGG" id="llp:GH975_03235"/>
<accession>A0A5Q2QDQ3</accession>
<evidence type="ECO:0000256" key="9">
    <source>
        <dbReference type="SAM" id="Phobius"/>
    </source>
</evidence>
<keyword evidence="7 9" id="KW-0472">Membrane</keyword>
<comment type="similarity">
    <text evidence="8">Belongs to the TsuA/YedE (TC 9.B.102) family.</text>
</comment>
<evidence type="ECO:0000313" key="10">
    <source>
        <dbReference type="EMBL" id="QGG81264.1"/>
    </source>
</evidence>
<dbReference type="PANTHER" id="PTHR30574">
    <property type="entry name" value="INNER MEMBRANE PROTEIN YEDE"/>
    <property type="match status" value="1"/>
</dbReference>
<proteinExistence type="inferred from homology"/>
<evidence type="ECO:0000256" key="1">
    <source>
        <dbReference type="ARBA" id="ARBA00004429"/>
    </source>
</evidence>
<reference evidence="10 11" key="1">
    <citation type="submission" date="2019-11" db="EMBL/GenBank/DDBJ databases">
        <authorList>
            <person name="Khan S.A."/>
            <person name="Jeon C.O."/>
            <person name="Chun B.H."/>
        </authorList>
    </citation>
    <scope>NUCLEOTIDE SEQUENCE [LARGE SCALE GENOMIC DNA]</scope>
    <source>
        <strain evidence="10 11">IMCC 1097</strain>
    </source>
</reference>
<protein>
    <submittedName>
        <fullName evidence="10">YeeE/YedE family protein</fullName>
    </submittedName>
</protein>
<feature type="transmembrane region" description="Helical" evidence="9">
    <location>
        <begin position="65"/>
        <end position="87"/>
    </location>
</feature>
<keyword evidence="4" id="KW-0997">Cell inner membrane</keyword>
<organism evidence="10 11">
    <name type="scientific">Litorivicinus lipolyticus</name>
    <dbReference type="NCBI Taxonomy" id="418701"/>
    <lineage>
        <taxon>Bacteria</taxon>
        <taxon>Pseudomonadati</taxon>
        <taxon>Pseudomonadota</taxon>
        <taxon>Gammaproteobacteria</taxon>
        <taxon>Oceanospirillales</taxon>
        <taxon>Litorivicinaceae</taxon>
        <taxon>Litorivicinus</taxon>
    </lineage>
</organism>
<evidence type="ECO:0000313" key="11">
    <source>
        <dbReference type="Proteomes" id="UP000388235"/>
    </source>
</evidence>
<feature type="transmembrane region" description="Helical" evidence="9">
    <location>
        <begin position="294"/>
        <end position="321"/>
    </location>
</feature>
<feature type="transmembrane region" description="Helical" evidence="9">
    <location>
        <begin position="99"/>
        <end position="119"/>
    </location>
</feature>
<dbReference type="GO" id="GO:0005886">
    <property type="term" value="C:plasma membrane"/>
    <property type="evidence" value="ECO:0007669"/>
    <property type="project" value="UniProtKB-SubCell"/>
</dbReference>
<comment type="subcellular location">
    <subcellularLocation>
        <location evidence="1">Cell inner membrane</location>
        <topology evidence="1">Multi-pass membrane protein</topology>
    </subcellularLocation>
</comment>
<keyword evidence="3" id="KW-1003">Cell membrane</keyword>
<name>A0A5Q2QDQ3_9GAMM</name>
<feature type="transmembrane region" description="Helical" evidence="9">
    <location>
        <begin position="236"/>
        <end position="256"/>
    </location>
</feature>
<evidence type="ECO:0000256" key="2">
    <source>
        <dbReference type="ARBA" id="ARBA00022448"/>
    </source>
</evidence>
<keyword evidence="5 9" id="KW-0812">Transmembrane</keyword>
<evidence type="ECO:0000256" key="4">
    <source>
        <dbReference type="ARBA" id="ARBA00022519"/>
    </source>
</evidence>
<feature type="transmembrane region" description="Helical" evidence="9">
    <location>
        <begin position="171"/>
        <end position="192"/>
    </location>
</feature>
<dbReference type="PANTHER" id="PTHR30574:SF1">
    <property type="entry name" value="SULPHUR TRANSPORT DOMAIN-CONTAINING PROTEIN"/>
    <property type="match status" value="1"/>
</dbReference>
<feature type="transmembrane region" description="Helical" evidence="9">
    <location>
        <begin position="268"/>
        <end position="288"/>
    </location>
</feature>
<evidence type="ECO:0000256" key="6">
    <source>
        <dbReference type="ARBA" id="ARBA00022989"/>
    </source>
</evidence>